<dbReference type="EMBL" id="PTLS01000022">
    <property type="protein sequence ID" value="RMX25704.1"/>
    <property type="molecule type" value="Genomic_DNA"/>
</dbReference>
<dbReference type="Proteomes" id="UP000027731">
    <property type="component" value="Unassembled WGS sequence"/>
</dbReference>
<evidence type="ECO:0000313" key="8">
    <source>
        <dbReference type="Proteomes" id="UP000460207"/>
    </source>
</evidence>
<proteinExistence type="predicted"/>
<dbReference type="EMBL" id="QAZN01000012">
    <property type="protein sequence ID" value="PTV03587.1"/>
    <property type="molecule type" value="Genomic_DNA"/>
</dbReference>
<protein>
    <submittedName>
        <fullName evidence="1">Uncharacterized protein</fullName>
    </submittedName>
</protein>
<evidence type="ECO:0000313" key="2">
    <source>
        <dbReference type="EMBL" id="MRG88512.1"/>
    </source>
</evidence>
<dbReference type="EMBL" id="WJND01000001">
    <property type="protein sequence ID" value="MRG88512.1"/>
    <property type="molecule type" value="Genomic_DNA"/>
</dbReference>
<reference evidence="4 7" key="3">
    <citation type="journal article" date="2018" name="J Appl Environ Microbiol">
        <title>The gut symbionts Lactobacillus reuteri R2lc and 2010 encode a polyketide synthase cluster that activates the mammalian aryl-hydrocarbon receptor.</title>
        <authorList>
            <person name="Ozcam M."/>
            <person name="Roos S."/>
            <person name="Van Pijkeren J.P."/>
        </authorList>
    </citation>
    <scope>NUCLEOTIDE SEQUENCE [LARGE SCALE GENOMIC DNA]</scope>
    <source>
        <strain evidence="4 7">R2lc</strain>
    </source>
</reference>
<dbReference type="AlphaFoldDB" id="A0A073JMS7"/>
<organism evidence="1 5">
    <name type="scientific">Limosilactobacillus reuteri</name>
    <name type="common">Lactobacillus reuteri</name>
    <dbReference type="NCBI Taxonomy" id="1598"/>
    <lineage>
        <taxon>Bacteria</taxon>
        <taxon>Bacillati</taxon>
        <taxon>Bacillota</taxon>
        <taxon>Bacilli</taxon>
        <taxon>Lactobacillales</taxon>
        <taxon>Lactobacillaceae</taxon>
        <taxon>Limosilactobacillus</taxon>
    </lineage>
</organism>
<reference evidence="6" key="4">
    <citation type="submission" date="2018-04" db="EMBL/GenBank/DDBJ databases">
        <title>Draft Genome Sequences of 10 Lactobacillus Species from 22 Commercial Probiotic Products.</title>
        <authorList>
            <person name="Gangiredla J."/>
            <person name="Barnaba T.J."/>
            <person name="Mammel M.K."/>
            <person name="Lacher D.W."/>
            <person name="Elkins C.A."/>
            <person name="Lampel K.A."/>
            <person name="Whitehouse C.A."/>
            <person name="Tartera C."/>
        </authorList>
    </citation>
    <scope>NUCLEOTIDE SEQUENCE [LARGE SCALE GENOMIC DNA]</scope>
    <source>
        <strain evidence="6">DS12_10</strain>
    </source>
</reference>
<gene>
    <name evidence="4" type="ORF">C5O77_03275</name>
    <name evidence="3" type="ORF">DB325_06830</name>
    <name evidence="2" type="ORF">GIX76_00565</name>
    <name evidence="1" type="ORF">LR3_01235</name>
</gene>
<evidence type="ECO:0000313" key="4">
    <source>
        <dbReference type="EMBL" id="RMX25704.1"/>
    </source>
</evidence>
<evidence type="ECO:0000313" key="7">
    <source>
        <dbReference type="Proteomes" id="UP000276940"/>
    </source>
</evidence>
<comment type="caution">
    <text evidence="1">The sequence shown here is derived from an EMBL/GenBank/DDBJ whole genome shotgun (WGS) entry which is preliminary data.</text>
</comment>
<evidence type="ECO:0000313" key="6">
    <source>
        <dbReference type="Proteomes" id="UP000244083"/>
    </source>
</evidence>
<dbReference type="Proteomes" id="UP000460207">
    <property type="component" value="Unassembled WGS sequence"/>
</dbReference>
<reference evidence="1 5" key="1">
    <citation type="submission" date="2014-06" db="EMBL/GenBank/DDBJ databases">
        <title>Genetic determinant of reutericyclin biosynthesis of Lactobacillus reuteri.</title>
        <authorList>
            <person name="Lin X."/>
            <person name="Duar R."/>
            <person name="Walter J."/>
            <person name="Gaenzle M."/>
        </authorList>
    </citation>
    <scope>NUCLEOTIDE SEQUENCE [LARGE SCALE GENOMIC DNA]</scope>
    <source>
        <strain evidence="1 5">LTH2584</strain>
    </source>
</reference>
<sequence length="146" mass="16751">MADYAKRQLKALDRIAKKIADAEGHLTKIEDSVDNEKHRTAQHETIKDIKSILKHAWKVDKDSVKLEERAGEGRKDPAENHYVYMEDEEGVIKDLNKGFKELDEKLAALPDDEGGKIKAFRAEHHYLEKAKEILQKAGKYNPDDKD</sequence>
<accession>A0A073JMS7</accession>
<dbReference type="Proteomes" id="UP000244083">
    <property type="component" value="Unassembled WGS sequence"/>
</dbReference>
<reference evidence="3" key="2">
    <citation type="journal article" date="2018" name="Genome Announc.">
        <title>Fifty-Six Draft Genome Sequences of 10 Lactobacillus Species from 22 Commercial Dietary Supplements.</title>
        <authorList>
            <person name="Gangiredla J."/>
            <person name="Barnaba T.J."/>
            <person name="Mammel M.K."/>
            <person name="Lacher D.W."/>
            <person name="Elkins C.A."/>
            <person name="Lampel K.A."/>
            <person name="Whitehouse C.A."/>
            <person name="Tartera C."/>
        </authorList>
    </citation>
    <scope>NUCLEOTIDE SEQUENCE</scope>
    <source>
        <strain evidence="3">DS12_10</strain>
    </source>
</reference>
<evidence type="ECO:0000313" key="5">
    <source>
        <dbReference type="Proteomes" id="UP000027731"/>
    </source>
</evidence>
<evidence type="ECO:0000313" key="1">
    <source>
        <dbReference type="EMBL" id="KEK14482.1"/>
    </source>
</evidence>
<evidence type="ECO:0000313" key="3">
    <source>
        <dbReference type="EMBL" id="PTV03587.1"/>
    </source>
</evidence>
<dbReference type="EMBL" id="JOSX01000020">
    <property type="protein sequence ID" value="KEK14482.1"/>
    <property type="molecule type" value="Genomic_DNA"/>
</dbReference>
<reference evidence="2 8" key="5">
    <citation type="submission" date="2019-11" db="EMBL/GenBank/DDBJ databases">
        <title>Draft genome sequence of 12 host-associated Lactobacillus reuteri rodent strains.</title>
        <authorList>
            <person name="Zhang S."/>
            <person name="Ozcam M."/>
            <person name="Van Pijkeren J.P."/>
        </authorList>
    </citation>
    <scope>NUCLEOTIDE SEQUENCE [LARGE SCALE GENOMIC DNA]</scope>
    <source>
        <strain evidence="2 8">N4I</strain>
    </source>
</reference>
<name>A0A073JMS7_LIMRT</name>
<dbReference type="PATRIC" id="fig|1598.90.peg.1582"/>
<dbReference type="RefSeq" id="WP_003664658.1">
    <property type="nucleotide sequence ID" value="NZ_CP128363.1"/>
</dbReference>
<dbReference type="Proteomes" id="UP000276940">
    <property type="component" value="Unassembled WGS sequence"/>
</dbReference>